<feature type="region of interest" description="Disordered" evidence="1">
    <location>
        <begin position="478"/>
        <end position="692"/>
    </location>
</feature>
<keyword evidence="3" id="KW-1185">Reference proteome</keyword>
<feature type="compositionally biased region" description="Polar residues" evidence="1">
    <location>
        <begin position="524"/>
        <end position="561"/>
    </location>
</feature>
<dbReference type="Proteomes" id="UP001497453">
    <property type="component" value="Chromosome 8"/>
</dbReference>
<evidence type="ECO:0000256" key="1">
    <source>
        <dbReference type="SAM" id="MobiDB-lite"/>
    </source>
</evidence>
<gene>
    <name evidence="2" type="ORF">GFSPODELE1_LOCUS9843</name>
</gene>
<feature type="region of interest" description="Disordered" evidence="1">
    <location>
        <begin position="1"/>
        <end position="32"/>
    </location>
</feature>
<evidence type="ECO:0000313" key="3">
    <source>
        <dbReference type="Proteomes" id="UP001497453"/>
    </source>
</evidence>
<feature type="region of interest" description="Disordered" evidence="1">
    <location>
        <begin position="357"/>
        <end position="414"/>
    </location>
</feature>
<dbReference type="EMBL" id="OZ037951">
    <property type="protein sequence ID" value="CAL1714600.1"/>
    <property type="molecule type" value="Genomic_DNA"/>
</dbReference>
<feature type="compositionally biased region" description="Low complexity" evidence="1">
    <location>
        <begin position="483"/>
        <end position="500"/>
    </location>
</feature>
<feature type="compositionally biased region" description="Low complexity" evidence="1">
    <location>
        <begin position="1"/>
        <end position="12"/>
    </location>
</feature>
<feature type="compositionally biased region" description="Polar residues" evidence="1">
    <location>
        <begin position="375"/>
        <end position="388"/>
    </location>
</feature>
<accession>A0ABP1E3R8</accession>
<feature type="compositionally biased region" description="Basic and acidic residues" evidence="1">
    <location>
        <begin position="357"/>
        <end position="369"/>
    </location>
</feature>
<organism evidence="2 3">
    <name type="scientific">Somion occarium</name>
    <dbReference type="NCBI Taxonomy" id="3059160"/>
    <lineage>
        <taxon>Eukaryota</taxon>
        <taxon>Fungi</taxon>
        <taxon>Dikarya</taxon>
        <taxon>Basidiomycota</taxon>
        <taxon>Agaricomycotina</taxon>
        <taxon>Agaricomycetes</taxon>
        <taxon>Polyporales</taxon>
        <taxon>Cerrenaceae</taxon>
        <taxon>Somion</taxon>
    </lineage>
</organism>
<name>A0ABP1E3R8_9APHY</name>
<evidence type="ECO:0000313" key="2">
    <source>
        <dbReference type="EMBL" id="CAL1714600.1"/>
    </source>
</evidence>
<protein>
    <submittedName>
        <fullName evidence="2">Uncharacterized protein</fullName>
    </submittedName>
</protein>
<sequence>MGFLKRFFSLSSKRSKKSKRTRQEDKVDASGRVIQPEVQEGEVTRLLRSSSAHFSVGTEVDYSSLPPIPHPINNVVNTPSGTPARSATNLQRSGTYSVTVHGRTIHSCTEFPNANPPLHEESKHEVLHRDVEYFDESPVRARFDPKSVPFTPHDQSRVQRLRKDPSVASLLNMYDDKGRIHSKAFSNTPPTPAPVQEVGREQVKRSGSTLRQLLGAPESDRANDETAMMGDISWAERFIGEHDNASSDSLASSVSLPLETPKDTYPHTLSNPQVIMDTAFTIDNSLSELSVNYPTFSSMEVELSGSTSIDTSETSALKEPKLPQIPEVRVAVPSTPHRPATEIFGFLTERKKSILEKNRQKEQQHDRDLPALPTPSVSDSSSHLKTPMSTSNFFSATPTTNSSPATTNSDTSSGQIHTATITKLTPVMNPLSRSTDTLNLLQSYTPSNTTNVYPRYPLSATPTEHRVRFDDEVDVARRDIPNQPTGSSSSSGASQPSRIPRGPRPVPIIGPSPSSRGSDLAYLQRSSSPFSFSNIQPASEAPQKQSRIPKVSTTSRSQDPFTTTSRSRPHRRTGSRNSNSGNSILSDSDSDQQKAPAAKRNGSRKAAPVVEKENSPVSSTTQPPRTPNGRAHSHSRAIFDARHPNLVNGEVPSPASSTELSPIAKDIMANLRRQKQRTTEDGDRYAYAGFQR</sequence>
<reference evidence="3" key="1">
    <citation type="submission" date="2024-04" db="EMBL/GenBank/DDBJ databases">
        <authorList>
            <person name="Shaw F."/>
            <person name="Minotto A."/>
        </authorList>
    </citation>
    <scope>NUCLEOTIDE SEQUENCE [LARGE SCALE GENOMIC DNA]</scope>
</reference>
<feature type="compositionally biased region" description="Low complexity" evidence="1">
    <location>
        <begin position="389"/>
        <end position="413"/>
    </location>
</feature>
<proteinExistence type="predicted"/>